<evidence type="ECO:0000313" key="2">
    <source>
        <dbReference type="Proteomes" id="UP001055439"/>
    </source>
</evidence>
<dbReference type="EMBL" id="CP097508">
    <property type="protein sequence ID" value="URE12148.1"/>
    <property type="molecule type" value="Genomic_DNA"/>
</dbReference>
<sequence length="137" mass="15809">MKRTQPRYPLESEGFQLLPRILFCSFRNRLQWNSVKTETEEGALHRERQWRRAVNCAAAGFPVRWQSVTWNRNTSSFSGSWDIALALLSDYLNSVSWLLLLIASPFCVMIEGESIVRGKAMNASVKKKVLTTMRRLT</sequence>
<dbReference type="Proteomes" id="UP001055439">
    <property type="component" value="Chromosome 6"/>
</dbReference>
<reference evidence="1" key="1">
    <citation type="submission" date="2022-05" db="EMBL/GenBank/DDBJ databases">
        <title>The Musa troglodytarum L. genome provides insights into the mechanism of non-climacteric behaviour and enrichment of carotenoids.</title>
        <authorList>
            <person name="Wang J."/>
        </authorList>
    </citation>
    <scope>NUCLEOTIDE SEQUENCE</scope>
    <source>
        <tissue evidence="1">Leaf</tissue>
    </source>
</reference>
<protein>
    <submittedName>
        <fullName evidence="1">Uncharacterized protein</fullName>
    </submittedName>
</protein>
<gene>
    <name evidence="1" type="ORF">MUK42_34135</name>
</gene>
<accession>A0A9E7GFF6</accession>
<keyword evidence="2" id="KW-1185">Reference proteome</keyword>
<organism evidence="1 2">
    <name type="scientific">Musa troglodytarum</name>
    <name type="common">fe'i banana</name>
    <dbReference type="NCBI Taxonomy" id="320322"/>
    <lineage>
        <taxon>Eukaryota</taxon>
        <taxon>Viridiplantae</taxon>
        <taxon>Streptophyta</taxon>
        <taxon>Embryophyta</taxon>
        <taxon>Tracheophyta</taxon>
        <taxon>Spermatophyta</taxon>
        <taxon>Magnoliopsida</taxon>
        <taxon>Liliopsida</taxon>
        <taxon>Zingiberales</taxon>
        <taxon>Musaceae</taxon>
        <taxon>Musa</taxon>
    </lineage>
</organism>
<proteinExistence type="predicted"/>
<evidence type="ECO:0000313" key="1">
    <source>
        <dbReference type="EMBL" id="URE12148.1"/>
    </source>
</evidence>
<name>A0A9E7GFF6_9LILI</name>
<dbReference type="AlphaFoldDB" id="A0A9E7GFF6"/>